<dbReference type="RefSeq" id="WP_027828713.1">
    <property type="nucleotide sequence ID" value="NZ_AUEH01000027.1"/>
</dbReference>
<accession>A0A0R1XNC5</accession>
<gene>
    <name evidence="2" type="ORF">FC91_GL001017</name>
</gene>
<organism evidence="2 3">
    <name type="scientific">Schleiferilactobacillus harbinensis DSM 16991</name>
    <dbReference type="NCBI Taxonomy" id="1122147"/>
    <lineage>
        <taxon>Bacteria</taxon>
        <taxon>Bacillati</taxon>
        <taxon>Bacillota</taxon>
        <taxon>Bacilli</taxon>
        <taxon>Lactobacillales</taxon>
        <taxon>Lactobacillaceae</taxon>
        <taxon>Schleiferilactobacillus</taxon>
    </lineage>
</organism>
<evidence type="ECO:0000313" key="3">
    <source>
        <dbReference type="Proteomes" id="UP000050949"/>
    </source>
</evidence>
<dbReference type="Proteomes" id="UP000050949">
    <property type="component" value="Unassembled WGS sequence"/>
</dbReference>
<proteinExistence type="predicted"/>
<feature type="region of interest" description="Disordered" evidence="1">
    <location>
        <begin position="42"/>
        <end position="77"/>
    </location>
</feature>
<name>A0A0R1XNC5_9LACO</name>
<dbReference type="EMBL" id="AZFW01000017">
    <property type="protein sequence ID" value="KRM29193.1"/>
    <property type="molecule type" value="Genomic_DNA"/>
</dbReference>
<reference evidence="2 3" key="1">
    <citation type="journal article" date="2015" name="Genome Announc.">
        <title>Expanding the biotechnology potential of lactobacilli through comparative genomics of 213 strains and associated genera.</title>
        <authorList>
            <person name="Sun Z."/>
            <person name="Harris H.M."/>
            <person name="McCann A."/>
            <person name="Guo C."/>
            <person name="Argimon S."/>
            <person name="Zhang W."/>
            <person name="Yang X."/>
            <person name="Jeffery I.B."/>
            <person name="Cooney J.C."/>
            <person name="Kagawa T.F."/>
            <person name="Liu W."/>
            <person name="Song Y."/>
            <person name="Salvetti E."/>
            <person name="Wrobel A."/>
            <person name="Rasinkangas P."/>
            <person name="Parkhill J."/>
            <person name="Rea M.C."/>
            <person name="O'Sullivan O."/>
            <person name="Ritari J."/>
            <person name="Douillard F.P."/>
            <person name="Paul Ross R."/>
            <person name="Yang R."/>
            <person name="Briner A.E."/>
            <person name="Felis G.E."/>
            <person name="de Vos W.M."/>
            <person name="Barrangou R."/>
            <person name="Klaenhammer T.R."/>
            <person name="Caufield P.W."/>
            <person name="Cui Y."/>
            <person name="Zhang H."/>
            <person name="O'Toole P.W."/>
        </authorList>
    </citation>
    <scope>NUCLEOTIDE SEQUENCE [LARGE SCALE GENOMIC DNA]</scope>
    <source>
        <strain evidence="2 3">DSM 16991</strain>
    </source>
</reference>
<protein>
    <submittedName>
        <fullName evidence="2">Uncharacterized protein</fullName>
    </submittedName>
</protein>
<dbReference type="AlphaFoldDB" id="A0A0R1XNC5"/>
<evidence type="ECO:0000313" key="2">
    <source>
        <dbReference type="EMBL" id="KRM29193.1"/>
    </source>
</evidence>
<evidence type="ECO:0000256" key="1">
    <source>
        <dbReference type="SAM" id="MobiDB-lite"/>
    </source>
</evidence>
<comment type="caution">
    <text evidence="2">The sequence shown here is derived from an EMBL/GenBank/DDBJ whole genome shotgun (WGS) entry which is preliminary data.</text>
</comment>
<sequence length="77" mass="8620">MEDNSNSFTAQELGNTIAAMAIKIGRLTQFNQELSEANKMLKKQLEKKEDQTSDVTQTDTHDEQAEPEQPADLPTPE</sequence>